<dbReference type="Proteomes" id="UP000002215">
    <property type="component" value="Chromosome"/>
</dbReference>
<evidence type="ECO:0000313" key="1">
    <source>
        <dbReference type="EMBL" id="ACU61310.1"/>
    </source>
</evidence>
<protein>
    <recommendedName>
        <fullName evidence="3">DUF559 domain-containing protein</fullName>
    </recommendedName>
</protein>
<proteinExistence type="predicted"/>
<dbReference type="AlphaFoldDB" id="A0A979GXP1"/>
<evidence type="ECO:0000313" key="2">
    <source>
        <dbReference type="Proteomes" id="UP000002215"/>
    </source>
</evidence>
<reference evidence="1 2" key="2">
    <citation type="journal article" date="2010" name="Stand. Genomic Sci.">
        <title>Complete genome sequence of Chitinophaga pinensis type strain (UQM 2034).</title>
        <authorList>
            <person name="Glavina Del Rio T."/>
            <person name="Abt B."/>
            <person name="Spring S."/>
            <person name="Lapidus A."/>
            <person name="Nolan M."/>
            <person name="Tice H."/>
            <person name="Copeland A."/>
            <person name="Cheng J.F."/>
            <person name="Chen F."/>
            <person name="Bruce D."/>
            <person name="Goodwin L."/>
            <person name="Pitluck S."/>
            <person name="Ivanova N."/>
            <person name="Mavromatis K."/>
            <person name="Mikhailova N."/>
            <person name="Pati A."/>
            <person name="Chen A."/>
            <person name="Palaniappan K."/>
            <person name="Land M."/>
            <person name="Hauser L."/>
            <person name="Chang Y.J."/>
            <person name="Jeffries C.D."/>
            <person name="Chain P."/>
            <person name="Saunders E."/>
            <person name="Detter J.C."/>
            <person name="Brettin T."/>
            <person name="Rohde M."/>
            <person name="Goker M."/>
            <person name="Bristow J."/>
            <person name="Eisen J.A."/>
            <person name="Markowitz V."/>
            <person name="Hugenholtz P."/>
            <person name="Kyrpides N.C."/>
            <person name="Klenk H.P."/>
            <person name="Lucas S."/>
        </authorList>
    </citation>
    <scope>NUCLEOTIDE SEQUENCE [LARGE SCALE GENOMIC DNA]</scope>
    <source>
        <strain evidence="2">ATCC 43595 / DSM 2588 / LMG 13176 / NBRC 15968 / NCIMB 11800 / UQM 2034</strain>
    </source>
</reference>
<dbReference type="Gene3D" id="3.40.960.10">
    <property type="entry name" value="VSR Endonuclease"/>
    <property type="match status" value="1"/>
</dbReference>
<dbReference type="KEGG" id="cpi:Cpin_3848"/>
<dbReference type="EMBL" id="CP001699">
    <property type="protein sequence ID" value="ACU61310.1"/>
    <property type="molecule type" value="Genomic_DNA"/>
</dbReference>
<dbReference type="RefSeq" id="WP_012791483.1">
    <property type="nucleotide sequence ID" value="NC_013132.1"/>
</dbReference>
<reference evidence="2" key="1">
    <citation type="submission" date="2009-08" db="EMBL/GenBank/DDBJ databases">
        <title>The complete genome of Chitinophaga pinensis DSM 2588.</title>
        <authorList>
            <consortium name="US DOE Joint Genome Institute (JGI-PGF)"/>
            <person name="Lucas S."/>
            <person name="Copeland A."/>
            <person name="Lapidus A."/>
            <person name="Glavina del Rio T."/>
            <person name="Dalin E."/>
            <person name="Tice H."/>
            <person name="Bruce D."/>
            <person name="Goodwin L."/>
            <person name="Pitluck S."/>
            <person name="Kyrpides N."/>
            <person name="Mavromatis K."/>
            <person name="Ivanova N."/>
            <person name="Mikhailova N."/>
            <person name="Sims D."/>
            <person name="Meinche L."/>
            <person name="Brettin T."/>
            <person name="Detter J.C."/>
            <person name="Han C."/>
            <person name="Larimer F."/>
            <person name="Land M."/>
            <person name="Hauser L."/>
            <person name="Markowitz V."/>
            <person name="Cheng J.-F."/>
            <person name="Hugenholtz P."/>
            <person name="Woyke T."/>
            <person name="Wu D."/>
            <person name="Spring S."/>
            <person name="Klenk H.-P."/>
            <person name="Eisen J.A."/>
        </authorList>
    </citation>
    <scope>NUCLEOTIDE SEQUENCE [LARGE SCALE GENOMIC DNA]</scope>
    <source>
        <strain evidence="2">ATCC 43595 / DSM 2588 / LMG 13176 / NBRC 15968 / NCIMB 11800 / UQM 2034</strain>
    </source>
</reference>
<gene>
    <name evidence="1" type="ordered locus">Cpin_3848</name>
</gene>
<organism evidence="1 2">
    <name type="scientific">Chitinophaga pinensis (strain ATCC 43595 / DSM 2588 / LMG 13176 / NBRC 15968 / NCIMB 11800 / UQM 2034)</name>
    <dbReference type="NCBI Taxonomy" id="485918"/>
    <lineage>
        <taxon>Bacteria</taxon>
        <taxon>Pseudomonadati</taxon>
        <taxon>Bacteroidota</taxon>
        <taxon>Chitinophagia</taxon>
        <taxon>Chitinophagales</taxon>
        <taxon>Chitinophagaceae</taxon>
        <taxon>Chitinophaga</taxon>
    </lineage>
</organism>
<name>A0A979GXP1_CHIPD</name>
<dbReference type="OrthoDB" id="583593at2"/>
<sequence>MKRTNFTVQQLKSSKAASLNMQVIDDLEKPHKNRKKRVPSTPCHQVLWMGGQLAAWALETGIMVEREWRFHPVRKWRFDFALPDKKIGIEYDGLVSAKSRHTTLEGFTGDTDKLNAAQALGWRVLRFTVKNYKTVIIELEKNI</sequence>
<accession>A0A979GXP1</accession>
<evidence type="ECO:0008006" key="3">
    <source>
        <dbReference type="Google" id="ProtNLM"/>
    </source>
</evidence>